<proteinExistence type="predicted"/>
<dbReference type="EMBL" id="GGEC01051156">
    <property type="protein sequence ID" value="MBX31640.1"/>
    <property type="molecule type" value="Transcribed_RNA"/>
</dbReference>
<reference evidence="1" key="1">
    <citation type="submission" date="2018-02" db="EMBL/GenBank/DDBJ databases">
        <title>Rhizophora mucronata_Transcriptome.</title>
        <authorList>
            <person name="Meera S.P."/>
            <person name="Sreeshan A."/>
            <person name="Augustine A."/>
        </authorList>
    </citation>
    <scope>NUCLEOTIDE SEQUENCE</scope>
    <source>
        <tissue evidence="1">Leaf</tissue>
    </source>
</reference>
<evidence type="ECO:0000313" key="1">
    <source>
        <dbReference type="EMBL" id="MBX31640.1"/>
    </source>
</evidence>
<dbReference type="AlphaFoldDB" id="A0A2P2MN64"/>
<organism evidence="1">
    <name type="scientific">Rhizophora mucronata</name>
    <name type="common">Asiatic mangrove</name>
    <dbReference type="NCBI Taxonomy" id="61149"/>
    <lineage>
        <taxon>Eukaryota</taxon>
        <taxon>Viridiplantae</taxon>
        <taxon>Streptophyta</taxon>
        <taxon>Embryophyta</taxon>
        <taxon>Tracheophyta</taxon>
        <taxon>Spermatophyta</taxon>
        <taxon>Magnoliopsida</taxon>
        <taxon>eudicotyledons</taxon>
        <taxon>Gunneridae</taxon>
        <taxon>Pentapetalae</taxon>
        <taxon>rosids</taxon>
        <taxon>fabids</taxon>
        <taxon>Malpighiales</taxon>
        <taxon>Rhizophoraceae</taxon>
        <taxon>Rhizophora</taxon>
    </lineage>
</organism>
<protein>
    <submittedName>
        <fullName evidence="1">Uncharacterized protein MANES_01G190000</fullName>
    </submittedName>
</protein>
<sequence>MAYITTIRRKIINTPNGLINCKQHKQTGKYLLKFNFHYFCYLILLFKS</sequence>
<name>A0A2P2MN64_RHIMU</name>
<accession>A0A2P2MN64</accession>